<keyword evidence="2" id="KW-1185">Reference proteome</keyword>
<sequence>MKKNTGKEYENFVGAIQQSLINAEWISHLKNIKVEVNKKIEDRSGILRQFDVYWEFNLGGYVYKTVIECKDYASTVTIDKIDAFLGKTQDIPGLRLIYATKTGYQSGAQKRAEQHKIDLLIIREGVDEDWTAPDGTPLIKTINLNITAISPPNITSFSPFVDASWLESQPDLDVEEINNKFSMTLNNEVFISNEVTGVRFSLYDLANSLAGKIPDIKYGEGTYSEELHDSYLESADGELSVKLGGYKLSYVYREPAKITSVIDYSKELLGIVQNYSSGDKQMVFKDGRVK</sequence>
<keyword evidence="1" id="KW-0378">Hydrolase</keyword>
<dbReference type="GO" id="GO:0004519">
    <property type="term" value="F:endonuclease activity"/>
    <property type="evidence" value="ECO:0007669"/>
    <property type="project" value="UniProtKB-KW"/>
</dbReference>
<keyword evidence="1" id="KW-0255">Endonuclease</keyword>
<dbReference type="SUPFAM" id="SSF52980">
    <property type="entry name" value="Restriction endonuclease-like"/>
    <property type="match status" value="1"/>
</dbReference>
<dbReference type="InterPro" id="IPR011335">
    <property type="entry name" value="Restrct_endonuc-II-like"/>
</dbReference>
<keyword evidence="1" id="KW-0540">Nuclease</keyword>
<comment type="caution">
    <text evidence="1">The sequence shown here is derived from an EMBL/GenBank/DDBJ whole genome shotgun (WGS) entry which is preliminary data.</text>
</comment>
<dbReference type="EMBL" id="JGVP01000003">
    <property type="protein sequence ID" value="KFB89747.1"/>
    <property type="molecule type" value="Genomic_DNA"/>
</dbReference>
<protein>
    <submittedName>
        <fullName evidence="1">Restriction endonuclease</fullName>
    </submittedName>
</protein>
<evidence type="ECO:0000313" key="2">
    <source>
        <dbReference type="Proteomes" id="UP000028721"/>
    </source>
</evidence>
<evidence type="ECO:0000313" key="1">
    <source>
        <dbReference type="EMBL" id="KFB89747.1"/>
    </source>
</evidence>
<reference evidence="1 2" key="1">
    <citation type="submission" date="2014-03" db="EMBL/GenBank/DDBJ databases">
        <title>Draft genome sequence of the Serratia grimesii strain a2.</title>
        <authorList>
            <person name="Toymentseva A."/>
            <person name="Kazakov S."/>
            <person name="Giliazeva A."/>
            <person name="Ismagilova R."/>
            <person name="Shah R."/>
            <person name="Sharipova M."/>
            <person name="Khaitlina S."/>
            <person name="Mardanova A."/>
        </authorList>
    </citation>
    <scope>NUCLEOTIDE SEQUENCE [LARGE SCALE GENOMIC DNA]</scope>
    <source>
        <strain evidence="1 2">A2</strain>
    </source>
</reference>
<proteinExistence type="predicted"/>
<name>A0ABR4UCI8_9GAMM</name>
<dbReference type="Proteomes" id="UP000028721">
    <property type="component" value="Unassembled WGS sequence"/>
</dbReference>
<organism evidence="1 2">
    <name type="scientific">Serratia grimesii</name>
    <dbReference type="NCBI Taxonomy" id="82995"/>
    <lineage>
        <taxon>Bacteria</taxon>
        <taxon>Pseudomonadati</taxon>
        <taxon>Pseudomonadota</taxon>
        <taxon>Gammaproteobacteria</taxon>
        <taxon>Enterobacterales</taxon>
        <taxon>Yersiniaceae</taxon>
        <taxon>Serratia</taxon>
    </lineage>
</organism>
<accession>A0ABR4UCI8</accession>
<gene>
    <name evidence="1" type="ORF">CR62_13275</name>
</gene>